<protein>
    <submittedName>
        <fullName evidence="7">NADH dehydrogenase</fullName>
        <ecNumber evidence="7">1.6.99.3</ecNumber>
    </submittedName>
</protein>
<dbReference type="STRING" id="1307763.L21SP4_00540"/>
<sequence>METLEAVMTRRSVRRFEPRAVPDELLTKLLSAAMNAPSAADARPWQFSVIDDRAKLDALADAVDEGNDLFREAQAAILICGDESREQIPGFWPQDCACAAQNLQLAAHDQGLGTVWIALIAIPPRVEGCRRVLNVPGTLEPFALFPLGYPAERPEPENRFDADRVVRNGW</sequence>
<dbReference type="EC" id="1.6.99.3" evidence="7"/>
<dbReference type="InterPro" id="IPR029479">
    <property type="entry name" value="Nitroreductase"/>
</dbReference>
<accession>A0A0G3EEM3</accession>
<evidence type="ECO:0000256" key="1">
    <source>
        <dbReference type="ARBA" id="ARBA00001917"/>
    </source>
</evidence>
<evidence type="ECO:0000256" key="3">
    <source>
        <dbReference type="ARBA" id="ARBA00022630"/>
    </source>
</evidence>
<dbReference type="Gene3D" id="3.40.109.10">
    <property type="entry name" value="NADH Oxidase"/>
    <property type="match status" value="1"/>
</dbReference>
<evidence type="ECO:0000313" key="8">
    <source>
        <dbReference type="Proteomes" id="UP000035268"/>
    </source>
</evidence>
<reference evidence="7 8" key="2">
    <citation type="journal article" date="2016" name="ISME J.">
        <title>Characterization of the first cultured representative of Verrucomicrobia subdivision 5 indicates the proposal of a novel phylum.</title>
        <authorList>
            <person name="Spring S."/>
            <person name="Bunk B."/>
            <person name="Sproer C."/>
            <person name="Schumann P."/>
            <person name="Rohde M."/>
            <person name="Tindall B.J."/>
            <person name="Klenk H.P."/>
        </authorList>
    </citation>
    <scope>NUCLEOTIDE SEQUENCE [LARGE SCALE GENOMIC DNA]</scope>
    <source>
        <strain evidence="7 8">L21-Fru-AB</strain>
    </source>
</reference>
<evidence type="ECO:0000256" key="5">
    <source>
        <dbReference type="ARBA" id="ARBA00023002"/>
    </source>
</evidence>
<dbReference type="OrthoDB" id="9812105at2"/>
<dbReference type="EMBL" id="CP010904">
    <property type="protein sequence ID" value="AKJ63812.1"/>
    <property type="molecule type" value="Genomic_DNA"/>
</dbReference>
<organism evidence="7 8">
    <name type="scientific">Kiritimatiella glycovorans</name>
    <dbReference type="NCBI Taxonomy" id="1307763"/>
    <lineage>
        <taxon>Bacteria</taxon>
        <taxon>Pseudomonadati</taxon>
        <taxon>Kiritimatiellota</taxon>
        <taxon>Kiritimatiellia</taxon>
        <taxon>Kiritimatiellales</taxon>
        <taxon>Kiritimatiellaceae</taxon>
        <taxon>Kiritimatiella</taxon>
    </lineage>
</organism>
<keyword evidence="3" id="KW-0285">Flavoprotein</keyword>
<reference evidence="8" key="1">
    <citation type="submission" date="2015-02" db="EMBL/GenBank/DDBJ databases">
        <title>Description and complete genome sequence of the first cultured representative of the subdivision 5 of the Verrucomicrobia phylum.</title>
        <authorList>
            <person name="Spring S."/>
            <person name="Bunk B."/>
            <person name="Sproer C."/>
            <person name="Klenk H.-P."/>
        </authorList>
    </citation>
    <scope>NUCLEOTIDE SEQUENCE [LARGE SCALE GENOMIC DNA]</scope>
    <source>
        <strain evidence="8">L21-Fru-AB</strain>
    </source>
</reference>
<comment type="cofactor">
    <cofactor evidence="1">
        <name>FMN</name>
        <dbReference type="ChEBI" id="CHEBI:58210"/>
    </cofactor>
</comment>
<gene>
    <name evidence="7" type="primary">nox</name>
    <name evidence="7" type="ORF">L21SP4_00540</name>
</gene>
<evidence type="ECO:0000256" key="2">
    <source>
        <dbReference type="ARBA" id="ARBA00007118"/>
    </source>
</evidence>
<dbReference type="PANTHER" id="PTHR43673">
    <property type="entry name" value="NAD(P)H NITROREDUCTASE YDGI-RELATED"/>
    <property type="match status" value="1"/>
</dbReference>
<proteinExistence type="inferred from homology"/>
<dbReference type="Proteomes" id="UP000035268">
    <property type="component" value="Chromosome"/>
</dbReference>
<dbReference type="AlphaFoldDB" id="A0A0G3EEM3"/>
<name>A0A0G3EEM3_9BACT</name>
<evidence type="ECO:0000259" key="6">
    <source>
        <dbReference type="Pfam" id="PF00881"/>
    </source>
</evidence>
<dbReference type="GO" id="GO:0016491">
    <property type="term" value="F:oxidoreductase activity"/>
    <property type="evidence" value="ECO:0007669"/>
    <property type="project" value="UniProtKB-KW"/>
</dbReference>
<evidence type="ECO:0000256" key="4">
    <source>
        <dbReference type="ARBA" id="ARBA00022643"/>
    </source>
</evidence>
<keyword evidence="5 7" id="KW-0560">Oxidoreductase</keyword>
<comment type="similarity">
    <text evidence="2">Belongs to the nitroreductase family.</text>
</comment>
<dbReference type="InterPro" id="IPR000415">
    <property type="entry name" value="Nitroreductase-like"/>
</dbReference>
<dbReference type="Pfam" id="PF00881">
    <property type="entry name" value="Nitroreductase"/>
    <property type="match status" value="1"/>
</dbReference>
<dbReference type="PANTHER" id="PTHR43673:SF2">
    <property type="entry name" value="NITROREDUCTASE"/>
    <property type="match status" value="1"/>
</dbReference>
<keyword evidence="8" id="KW-1185">Reference proteome</keyword>
<dbReference type="KEGG" id="vbl:L21SP4_00540"/>
<feature type="domain" description="Nitroreductase" evidence="6">
    <location>
        <begin position="8"/>
        <end position="72"/>
    </location>
</feature>
<dbReference type="CDD" id="cd02150">
    <property type="entry name" value="nitroreductase"/>
    <property type="match status" value="1"/>
</dbReference>
<dbReference type="SUPFAM" id="SSF55469">
    <property type="entry name" value="FMN-dependent nitroreductase-like"/>
    <property type="match status" value="1"/>
</dbReference>
<evidence type="ECO:0000313" key="7">
    <source>
        <dbReference type="EMBL" id="AKJ63812.1"/>
    </source>
</evidence>
<keyword evidence="4" id="KW-0288">FMN</keyword>